<organism evidence="1 2">
    <name type="scientific">Longimycelium tulufanense</name>
    <dbReference type="NCBI Taxonomy" id="907463"/>
    <lineage>
        <taxon>Bacteria</taxon>
        <taxon>Bacillati</taxon>
        <taxon>Actinomycetota</taxon>
        <taxon>Actinomycetes</taxon>
        <taxon>Pseudonocardiales</taxon>
        <taxon>Pseudonocardiaceae</taxon>
        <taxon>Longimycelium</taxon>
    </lineage>
</organism>
<sequence>MPTLRFVVIARRRGEFRVSGSDHRLNFGARKFVHALPDYPACRASARRLSDRGRVMLMPVATLSTVSCPSKVKIM</sequence>
<dbReference type="EMBL" id="BMMK01000012">
    <property type="protein sequence ID" value="GGM57099.1"/>
    <property type="molecule type" value="Genomic_DNA"/>
</dbReference>
<keyword evidence="2" id="KW-1185">Reference proteome</keyword>
<reference evidence="1" key="2">
    <citation type="submission" date="2020-09" db="EMBL/GenBank/DDBJ databases">
        <authorList>
            <person name="Sun Q."/>
            <person name="Zhou Y."/>
        </authorList>
    </citation>
    <scope>NUCLEOTIDE SEQUENCE</scope>
    <source>
        <strain evidence="1">CGMCC 4.5737</strain>
    </source>
</reference>
<comment type="caution">
    <text evidence="1">The sequence shown here is derived from an EMBL/GenBank/DDBJ whole genome shotgun (WGS) entry which is preliminary data.</text>
</comment>
<evidence type="ECO:0000313" key="2">
    <source>
        <dbReference type="Proteomes" id="UP000637578"/>
    </source>
</evidence>
<dbReference type="AlphaFoldDB" id="A0A8J3FUB1"/>
<gene>
    <name evidence="1" type="ORF">GCM10012275_30290</name>
</gene>
<evidence type="ECO:0000313" key="1">
    <source>
        <dbReference type="EMBL" id="GGM57099.1"/>
    </source>
</evidence>
<protein>
    <submittedName>
        <fullName evidence="1">Uncharacterized protein</fullName>
    </submittedName>
</protein>
<accession>A0A8J3FUB1</accession>
<dbReference type="Proteomes" id="UP000637578">
    <property type="component" value="Unassembled WGS sequence"/>
</dbReference>
<reference evidence="1" key="1">
    <citation type="journal article" date="2014" name="Int. J. Syst. Evol. Microbiol.">
        <title>Complete genome sequence of Corynebacterium casei LMG S-19264T (=DSM 44701T), isolated from a smear-ripened cheese.</title>
        <authorList>
            <consortium name="US DOE Joint Genome Institute (JGI-PGF)"/>
            <person name="Walter F."/>
            <person name="Albersmeier A."/>
            <person name="Kalinowski J."/>
            <person name="Ruckert C."/>
        </authorList>
    </citation>
    <scope>NUCLEOTIDE SEQUENCE</scope>
    <source>
        <strain evidence="1">CGMCC 4.5737</strain>
    </source>
</reference>
<name>A0A8J3FUB1_9PSEU</name>
<proteinExistence type="predicted"/>